<keyword evidence="6" id="KW-1185">Reference proteome</keyword>
<accession>F4KXD0</accession>
<name>F4KXD0_HALH1</name>
<evidence type="ECO:0000256" key="2">
    <source>
        <dbReference type="ARBA" id="ARBA00023136"/>
    </source>
</evidence>
<evidence type="ECO:0000256" key="1">
    <source>
        <dbReference type="ARBA" id="ARBA00004370"/>
    </source>
</evidence>
<dbReference type="GO" id="GO:0019867">
    <property type="term" value="C:outer membrane"/>
    <property type="evidence" value="ECO:0007669"/>
    <property type="project" value="InterPro"/>
</dbReference>
<comment type="subcellular location">
    <subcellularLocation>
        <location evidence="1">Membrane</location>
    </subcellularLocation>
</comment>
<dbReference type="AlphaFoldDB" id="F4KXD0"/>
<keyword evidence="3" id="KW-0732">Signal</keyword>
<dbReference type="InterPro" id="IPR000184">
    <property type="entry name" value="Bac_surfAg_D15"/>
</dbReference>
<dbReference type="EMBL" id="CP002691">
    <property type="protein sequence ID" value="AEE49338.1"/>
    <property type="molecule type" value="Genomic_DNA"/>
</dbReference>
<dbReference type="Proteomes" id="UP000008461">
    <property type="component" value="Chromosome"/>
</dbReference>
<organism evidence="5 6">
    <name type="scientific">Haliscomenobacter hydrossis (strain ATCC 27775 / DSM 1100 / LMG 10767 / O)</name>
    <dbReference type="NCBI Taxonomy" id="760192"/>
    <lineage>
        <taxon>Bacteria</taxon>
        <taxon>Pseudomonadati</taxon>
        <taxon>Bacteroidota</taxon>
        <taxon>Saprospiria</taxon>
        <taxon>Saprospirales</taxon>
        <taxon>Haliscomenobacteraceae</taxon>
        <taxon>Haliscomenobacter</taxon>
    </lineage>
</organism>
<proteinExistence type="predicted"/>
<evidence type="ECO:0000256" key="3">
    <source>
        <dbReference type="SAM" id="SignalP"/>
    </source>
</evidence>
<evidence type="ECO:0000313" key="5">
    <source>
        <dbReference type="EMBL" id="AEE49338.1"/>
    </source>
</evidence>
<dbReference type="eggNOG" id="COG0729">
    <property type="taxonomic scope" value="Bacteria"/>
</dbReference>
<dbReference type="Gene3D" id="2.40.160.50">
    <property type="entry name" value="membrane protein fhac: a member of the omp85/tpsb transporter family"/>
    <property type="match status" value="1"/>
</dbReference>
<dbReference type="RefSeq" id="WP_013763892.1">
    <property type="nucleotide sequence ID" value="NC_015510.1"/>
</dbReference>
<dbReference type="KEGG" id="hhy:Halhy_1444"/>
<evidence type="ECO:0000313" key="6">
    <source>
        <dbReference type="Proteomes" id="UP000008461"/>
    </source>
</evidence>
<feature type="domain" description="Bacterial surface antigen (D15)" evidence="4">
    <location>
        <begin position="84"/>
        <end position="354"/>
    </location>
</feature>
<feature type="signal peptide" evidence="3">
    <location>
        <begin position="1"/>
        <end position="20"/>
    </location>
</feature>
<reference evidence="5 6" key="1">
    <citation type="journal article" date="2011" name="Stand. Genomic Sci.">
        <title>Complete genome sequence of Haliscomenobacter hydrossis type strain (O).</title>
        <authorList>
            <consortium name="US DOE Joint Genome Institute (JGI-PGF)"/>
            <person name="Daligault H."/>
            <person name="Lapidus A."/>
            <person name="Zeytun A."/>
            <person name="Nolan M."/>
            <person name="Lucas S."/>
            <person name="Del Rio T.G."/>
            <person name="Tice H."/>
            <person name="Cheng J.F."/>
            <person name="Tapia R."/>
            <person name="Han C."/>
            <person name="Goodwin L."/>
            <person name="Pitluck S."/>
            <person name="Liolios K."/>
            <person name="Pagani I."/>
            <person name="Ivanova N."/>
            <person name="Huntemann M."/>
            <person name="Mavromatis K."/>
            <person name="Mikhailova N."/>
            <person name="Pati A."/>
            <person name="Chen A."/>
            <person name="Palaniappan K."/>
            <person name="Land M."/>
            <person name="Hauser L."/>
            <person name="Brambilla E.M."/>
            <person name="Rohde M."/>
            <person name="Verbarg S."/>
            <person name="Goker M."/>
            <person name="Bristow J."/>
            <person name="Eisen J.A."/>
            <person name="Markowitz V."/>
            <person name="Hugenholtz P."/>
            <person name="Kyrpides N.C."/>
            <person name="Klenk H.P."/>
            <person name="Woyke T."/>
        </authorList>
    </citation>
    <scope>NUCLEOTIDE SEQUENCE [LARGE SCALE GENOMIC DNA]</scope>
    <source>
        <strain evidence="6">ATCC 27775 / DSM 1100 / LMG 10767 / O</strain>
    </source>
</reference>
<evidence type="ECO:0000259" key="4">
    <source>
        <dbReference type="Pfam" id="PF01103"/>
    </source>
</evidence>
<feature type="chain" id="PRO_5003312254" evidence="3">
    <location>
        <begin position="21"/>
        <end position="354"/>
    </location>
</feature>
<dbReference type="STRING" id="760192.Halhy_1444"/>
<protein>
    <submittedName>
        <fullName evidence="5">Surface antigen (D15)</fullName>
    </submittedName>
</protein>
<dbReference type="HOGENOM" id="CLU_046092_0_0_10"/>
<sequence length="354" mass="40264">MKKCLLQLVLLLSLIHTVQAQEKVDSNKVKVFALPLFFYSPDTRFGIGAGGITTFRTPVSTQPSSVTFSFAYTQRKQILAWFPYQVYFGRGKYLSYGELGWYKYVYQFFGIGNEYDNEYLEKYTAQYPRLRATFLRNLNHGNAVGIRLAMDNFKITQYDSSGLLLKKNITGWQGGRSFGAGLVWWKDSRDNRFYPGRGSFIESSWYFENKFTGSDFEFSRLNLELAKFFTLGKKTILALEGTAVVTMGNAPFFNMAQLGGTRRLRGYFEGKFRDKHLLLAQAELRQEGFGRFGGVAFAGMGTVFGSAGESLEWRPNGGIGLRYQLDKKQKLNIRADYGFGVKSQGFYLTFGEAF</sequence>
<keyword evidence="2" id="KW-0472">Membrane</keyword>
<dbReference type="Pfam" id="PF01103">
    <property type="entry name" value="Omp85"/>
    <property type="match status" value="1"/>
</dbReference>
<reference key="2">
    <citation type="submission" date="2011-04" db="EMBL/GenBank/DDBJ databases">
        <title>Complete sequence of chromosome of Haliscomenobacter hydrossis DSM 1100.</title>
        <authorList>
            <consortium name="US DOE Joint Genome Institute (JGI-PGF)"/>
            <person name="Lucas S."/>
            <person name="Han J."/>
            <person name="Lapidus A."/>
            <person name="Bruce D."/>
            <person name="Goodwin L."/>
            <person name="Pitluck S."/>
            <person name="Peters L."/>
            <person name="Kyrpides N."/>
            <person name="Mavromatis K."/>
            <person name="Ivanova N."/>
            <person name="Ovchinnikova G."/>
            <person name="Pagani I."/>
            <person name="Daligault H."/>
            <person name="Detter J.C."/>
            <person name="Han C."/>
            <person name="Land M."/>
            <person name="Hauser L."/>
            <person name="Markowitz V."/>
            <person name="Cheng J.-F."/>
            <person name="Hugenholtz P."/>
            <person name="Woyke T."/>
            <person name="Wu D."/>
            <person name="Verbarg S."/>
            <person name="Frueling A."/>
            <person name="Brambilla E."/>
            <person name="Klenk H.-P."/>
            <person name="Eisen J.A."/>
        </authorList>
    </citation>
    <scope>NUCLEOTIDE SEQUENCE</scope>
    <source>
        <strain>DSM 1100</strain>
    </source>
</reference>
<gene>
    <name evidence="5" type="ordered locus">Halhy_1444</name>
</gene>